<comment type="caution">
    <text evidence="6">The sequence shown here is derived from an EMBL/GenBank/DDBJ whole genome shotgun (WGS) entry which is preliminary data.</text>
</comment>
<dbReference type="CDD" id="cd01425">
    <property type="entry name" value="RPS2"/>
    <property type="match status" value="1"/>
</dbReference>
<evidence type="ECO:0000256" key="5">
    <source>
        <dbReference type="HAMAP-Rule" id="MF_00291"/>
    </source>
</evidence>
<keyword evidence="2 5" id="KW-0689">Ribosomal protein</keyword>
<evidence type="ECO:0000256" key="1">
    <source>
        <dbReference type="ARBA" id="ARBA00006242"/>
    </source>
</evidence>
<dbReference type="Proteomes" id="UP000229674">
    <property type="component" value="Unassembled WGS sequence"/>
</dbReference>
<evidence type="ECO:0000256" key="4">
    <source>
        <dbReference type="ARBA" id="ARBA00035256"/>
    </source>
</evidence>
<proteinExistence type="inferred from homology"/>
<keyword evidence="3 5" id="KW-0687">Ribonucleoprotein</keyword>
<name>A0A2M8G1G8_9BACT</name>
<organism evidence="6 7">
    <name type="scientific">Candidatus Colwellbacteria bacterium CG_4_9_14_0_2_um_filter_50_12</name>
    <dbReference type="NCBI Taxonomy" id="1974538"/>
    <lineage>
        <taxon>Bacteria</taxon>
        <taxon>Candidatus Colwelliibacteriota</taxon>
    </lineage>
</organism>
<evidence type="ECO:0000256" key="3">
    <source>
        <dbReference type="ARBA" id="ARBA00023274"/>
    </source>
</evidence>
<dbReference type="PANTHER" id="PTHR12534">
    <property type="entry name" value="30S RIBOSOMAL PROTEIN S2 PROKARYOTIC AND ORGANELLAR"/>
    <property type="match status" value="1"/>
</dbReference>
<dbReference type="GO" id="GO:0003735">
    <property type="term" value="F:structural constituent of ribosome"/>
    <property type="evidence" value="ECO:0007669"/>
    <property type="project" value="InterPro"/>
</dbReference>
<evidence type="ECO:0000256" key="2">
    <source>
        <dbReference type="ARBA" id="ARBA00022980"/>
    </source>
</evidence>
<protein>
    <recommendedName>
        <fullName evidence="4 5">Small ribosomal subunit protein uS2</fullName>
    </recommendedName>
</protein>
<evidence type="ECO:0000313" key="6">
    <source>
        <dbReference type="EMBL" id="PJC65497.1"/>
    </source>
</evidence>
<accession>A0A2M8G1G8</accession>
<sequence length="269" mass="28955">MDTNVKNIGNAAIEAAETAVLETPPTPEEKAEMQSLIDAGVFYGQSHARTNPKMNPYILTSKGGVEIIDLAETIRALREAGEIIRTKLATGGEVIIAGTTPAGKSIVRALGEKLGVHYVAERWLGGTITNFKTISDRVRYFKKLKVDAESGALDKYTKKERVNFNREIKKLTRFFSGVESMDKLPAVVVIFGLGGNMTPALEAKKSGVTSIAFVNTAADPDEVSCPIPANDRSPKSLELLATYIEKAVSEGKDERIKQAAALGSKETNG</sequence>
<reference evidence="7" key="1">
    <citation type="submission" date="2017-09" db="EMBL/GenBank/DDBJ databases">
        <title>Depth-based differentiation of microbial function through sediment-hosted aquifers and enrichment of novel symbionts in the deep terrestrial subsurface.</title>
        <authorList>
            <person name="Probst A.J."/>
            <person name="Ladd B."/>
            <person name="Jarett J.K."/>
            <person name="Geller-Mcgrath D.E."/>
            <person name="Sieber C.M.K."/>
            <person name="Emerson J.B."/>
            <person name="Anantharaman K."/>
            <person name="Thomas B.C."/>
            <person name="Malmstrom R."/>
            <person name="Stieglmeier M."/>
            <person name="Klingl A."/>
            <person name="Woyke T."/>
            <person name="Ryan C.M."/>
            <person name="Banfield J.F."/>
        </authorList>
    </citation>
    <scope>NUCLEOTIDE SEQUENCE [LARGE SCALE GENOMIC DNA]</scope>
</reference>
<dbReference type="PANTHER" id="PTHR12534:SF0">
    <property type="entry name" value="SMALL RIBOSOMAL SUBUNIT PROTEIN US2M"/>
    <property type="match status" value="1"/>
</dbReference>
<dbReference type="Gene3D" id="3.40.50.10490">
    <property type="entry name" value="Glucose-6-phosphate isomerase like protein, domain 1"/>
    <property type="match status" value="1"/>
</dbReference>
<dbReference type="InterPro" id="IPR005706">
    <property type="entry name" value="Ribosomal_uS2_bac/mit/plastid"/>
</dbReference>
<dbReference type="HAMAP" id="MF_00291_B">
    <property type="entry name" value="Ribosomal_uS2_B"/>
    <property type="match status" value="1"/>
</dbReference>
<dbReference type="GO" id="GO:0015935">
    <property type="term" value="C:small ribosomal subunit"/>
    <property type="evidence" value="ECO:0007669"/>
    <property type="project" value="InterPro"/>
</dbReference>
<dbReference type="InterPro" id="IPR001865">
    <property type="entry name" value="Ribosomal_uS2"/>
</dbReference>
<dbReference type="Gene3D" id="1.10.287.610">
    <property type="entry name" value="Helix hairpin bin"/>
    <property type="match status" value="1"/>
</dbReference>
<evidence type="ECO:0000313" key="7">
    <source>
        <dbReference type="Proteomes" id="UP000229674"/>
    </source>
</evidence>
<gene>
    <name evidence="5 6" type="primary">rpsB</name>
    <name evidence="6" type="ORF">CO020_00280</name>
</gene>
<dbReference type="SUPFAM" id="SSF52313">
    <property type="entry name" value="Ribosomal protein S2"/>
    <property type="match status" value="1"/>
</dbReference>
<dbReference type="Pfam" id="PF00318">
    <property type="entry name" value="Ribosomal_S2"/>
    <property type="match status" value="1"/>
</dbReference>
<comment type="similarity">
    <text evidence="1 5">Belongs to the universal ribosomal protein uS2 family.</text>
</comment>
<dbReference type="GO" id="GO:0006412">
    <property type="term" value="P:translation"/>
    <property type="evidence" value="ECO:0007669"/>
    <property type="project" value="UniProtKB-UniRule"/>
</dbReference>
<dbReference type="EMBL" id="PFQX01000013">
    <property type="protein sequence ID" value="PJC65497.1"/>
    <property type="molecule type" value="Genomic_DNA"/>
</dbReference>
<dbReference type="InterPro" id="IPR023591">
    <property type="entry name" value="Ribosomal_uS2_flav_dom_sf"/>
</dbReference>
<dbReference type="PRINTS" id="PR00395">
    <property type="entry name" value="RIBOSOMALS2"/>
</dbReference>
<dbReference type="NCBIfam" id="TIGR01011">
    <property type="entry name" value="rpsB_bact"/>
    <property type="match status" value="1"/>
</dbReference>
<dbReference type="AlphaFoldDB" id="A0A2M8G1G8"/>